<reference evidence="2" key="1">
    <citation type="submission" date="2021-12" db="EMBL/GenBank/DDBJ databases">
        <authorList>
            <person name="Ulrich A."/>
        </authorList>
    </citation>
    <scope>NUCLEOTIDE SEQUENCE</scope>
    <source>
        <strain evidence="2">A1P009</strain>
    </source>
</reference>
<accession>A0ABS8UGU3</accession>
<proteinExistence type="predicted"/>
<keyword evidence="1" id="KW-0812">Transmembrane</keyword>
<comment type="caution">
    <text evidence="2">The sequence shown here is derived from an EMBL/GenBank/DDBJ whole genome shotgun (WGS) entry which is preliminary data.</text>
</comment>
<evidence type="ECO:0000313" key="2">
    <source>
        <dbReference type="EMBL" id="MCD9098057.1"/>
    </source>
</evidence>
<keyword evidence="1" id="KW-0472">Membrane</keyword>
<keyword evidence="1" id="KW-1133">Transmembrane helix</keyword>
<sequence length="49" mass="5562">MAVLDGCEAHAIIAIESGIVIIIFLCIFEILSWIDSKLLDREMLDIEER</sequence>
<gene>
    <name evidence="2" type="ORF">LTT95_14020</name>
</gene>
<keyword evidence="3" id="KW-1185">Reference proteome</keyword>
<reference evidence="2" key="2">
    <citation type="journal article" date="2022" name="Syst. Appl. Microbiol.">
        <title>Physiological and genomic characterisation of Luteimonas fraxinea sp. nov., a bacterial species associated with trees tolerant to ash dieback.</title>
        <authorList>
            <person name="Ulrich K."/>
            <person name="Becker R."/>
            <person name="Behrendt U."/>
            <person name="Kube M."/>
            <person name="Schneck V."/>
            <person name="Ulrich A."/>
        </authorList>
    </citation>
    <scope>NUCLEOTIDE SEQUENCE</scope>
    <source>
        <strain evidence="2">A1P009</strain>
    </source>
</reference>
<name>A0ABS8UGU3_9GAMM</name>
<organism evidence="2 3">
    <name type="scientific">Luteimonas fraxinea</name>
    <dbReference type="NCBI Taxonomy" id="2901869"/>
    <lineage>
        <taxon>Bacteria</taxon>
        <taxon>Pseudomonadati</taxon>
        <taxon>Pseudomonadota</taxon>
        <taxon>Gammaproteobacteria</taxon>
        <taxon>Lysobacterales</taxon>
        <taxon>Lysobacteraceae</taxon>
        <taxon>Luteimonas</taxon>
    </lineage>
</organism>
<feature type="transmembrane region" description="Helical" evidence="1">
    <location>
        <begin position="12"/>
        <end position="34"/>
    </location>
</feature>
<evidence type="ECO:0000256" key="1">
    <source>
        <dbReference type="SAM" id="Phobius"/>
    </source>
</evidence>
<dbReference type="EMBL" id="JAJQKU010000004">
    <property type="protein sequence ID" value="MCD9098057.1"/>
    <property type="molecule type" value="Genomic_DNA"/>
</dbReference>
<dbReference type="RefSeq" id="WP_232137220.1">
    <property type="nucleotide sequence ID" value="NZ_CP089507.1"/>
</dbReference>
<dbReference type="Proteomes" id="UP001430360">
    <property type="component" value="Unassembled WGS sequence"/>
</dbReference>
<protein>
    <submittedName>
        <fullName evidence="2">Uncharacterized protein</fullName>
    </submittedName>
</protein>
<evidence type="ECO:0000313" key="3">
    <source>
        <dbReference type="Proteomes" id="UP001430360"/>
    </source>
</evidence>